<feature type="region of interest" description="Disordered" evidence="7">
    <location>
        <begin position="282"/>
        <end position="306"/>
    </location>
</feature>
<feature type="transmembrane region" description="Helical" evidence="8">
    <location>
        <begin position="154"/>
        <end position="177"/>
    </location>
</feature>
<feature type="transmembrane region" description="Helical" evidence="8">
    <location>
        <begin position="189"/>
        <end position="214"/>
    </location>
</feature>
<feature type="transmembrane region" description="Helical" evidence="8">
    <location>
        <begin position="12"/>
        <end position="32"/>
    </location>
</feature>
<dbReference type="EMBL" id="PVNG01000019">
    <property type="protein sequence ID" value="PRX59690.1"/>
    <property type="molecule type" value="Genomic_DNA"/>
</dbReference>
<dbReference type="InterPro" id="IPR051393">
    <property type="entry name" value="ABC_transporter_permease"/>
</dbReference>
<keyword evidence="5 8" id="KW-1133">Transmembrane helix</keyword>
<keyword evidence="6 8" id="KW-0472">Membrane</keyword>
<evidence type="ECO:0000256" key="2">
    <source>
        <dbReference type="ARBA" id="ARBA00022448"/>
    </source>
</evidence>
<feature type="transmembrane region" description="Helical" evidence="8">
    <location>
        <begin position="362"/>
        <end position="385"/>
    </location>
</feature>
<comment type="caution">
    <text evidence="9">The sequence shown here is derived from an EMBL/GenBank/DDBJ whole genome shotgun (WGS) entry which is preliminary data.</text>
</comment>
<dbReference type="PANTHER" id="PTHR30193">
    <property type="entry name" value="ABC TRANSPORTER PERMEASE PROTEIN"/>
    <property type="match status" value="1"/>
</dbReference>
<dbReference type="PANTHER" id="PTHR30193:SF37">
    <property type="entry name" value="INNER MEMBRANE ABC TRANSPORTER PERMEASE PROTEIN YCJO"/>
    <property type="match status" value="1"/>
</dbReference>
<comment type="subcellular location">
    <subcellularLocation>
        <location evidence="1">Cell membrane</location>
        <topology evidence="1">Multi-pass membrane protein</topology>
    </subcellularLocation>
</comment>
<dbReference type="RefSeq" id="WP_106247900.1">
    <property type="nucleotide sequence ID" value="NZ_PVNG01000019.1"/>
</dbReference>
<gene>
    <name evidence="9" type="ORF">B0I32_119133</name>
</gene>
<feature type="transmembrane region" description="Helical" evidence="8">
    <location>
        <begin position="244"/>
        <end position="267"/>
    </location>
</feature>
<proteinExistence type="predicted"/>
<reference evidence="9 10" key="1">
    <citation type="submission" date="2018-03" db="EMBL/GenBank/DDBJ databases">
        <title>Genomic Encyclopedia of Type Strains, Phase III (KMG-III): the genomes of soil and plant-associated and newly described type strains.</title>
        <authorList>
            <person name="Whitman W."/>
        </authorList>
    </citation>
    <scope>NUCLEOTIDE SEQUENCE [LARGE SCALE GENOMIC DNA]</scope>
    <source>
        <strain evidence="9 10">CGMCC 4.7104</strain>
    </source>
</reference>
<dbReference type="Gene3D" id="1.10.3720.10">
    <property type="entry name" value="MetI-like"/>
    <property type="match status" value="1"/>
</dbReference>
<evidence type="ECO:0000313" key="9">
    <source>
        <dbReference type="EMBL" id="PRX59690.1"/>
    </source>
</evidence>
<evidence type="ECO:0000256" key="6">
    <source>
        <dbReference type="ARBA" id="ARBA00023136"/>
    </source>
</evidence>
<accession>A0A2T0MNX5</accession>
<feature type="transmembrane region" description="Helical" evidence="8">
    <location>
        <begin position="472"/>
        <end position="492"/>
    </location>
</feature>
<evidence type="ECO:0000256" key="8">
    <source>
        <dbReference type="SAM" id="Phobius"/>
    </source>
</evidence>
<keyword evidence="3" id="KW-1003">Cell membrane</keyword>
<name>A0A2T0MNX5_9ACTN</name>
<protein>
    <submittedName>
        <fullName evidence="9">ABC-type sugar transport system permease subunit</fullName>
    </submittedName>
</protein>
<keyword evidence="2" id="KW-0813">Transport</keyword>
<dbReference type="InterPro" id="IPR035906">
    <property type="entry name" value="MetI-like_sf"/>
</dbReference>
<evidence type="ECO:0000256" key="1">
    <source>
        <dbReference type="ARBA" id="ARBA00004651"/>
    </source>
</evidence>
<dbReference type="Proteomes" id="UP000238312">
    <property type="component" value="Unassembled WGS sequence"/>
</dbReference>
<feature type="transmembrane region" description="Helical" evidence="8">
    <location>
        <begin position="439"/>
        <end position="460"/>
    </location>
</feature>
<evidence type="ECO:0000256" key="3">
    <source>
        <dbReference type="ARBA" id="ARBA00022475"/>
    </source>
</evidence>
<dbReference type="SUPFAM" id="SSF161098">
    <property type="entry name" value="MetI-like"/>
    <property type="match status" value="1"/>
</dbReference>
<feature type="transmembrane region" description="Helical" evidence="8">
    <location>
        <begin position="564"/>
        <end position="588"/>
    </location>
</feature>
<dbReference type="AlphaFoldDB" id="A0A2T0MNX5"/>
<organism evidence="9 10">
    <name type="scientific">Nonomuraea fuscirosea</name>
    <dbReference type="NCBI Taxonomy" id="1291556"/>
    <lineage>
        <taxon>Bacteria</taxon>
        <taxon>Bacillati</taxon>
        <taxon>Actinomycetota</taxon>
        <taxon>Actinomycetes</taxon>
        <taxon>Streptosporangiales</taxon>
        <taxon>Streptosporangiaceae</taxon>
        <taxon>Nonomuraea</taxon>
    </lineage>
</organism>
<evidence type="ECO:0000256" key="7">
    <source>
        <dbReference type="SAM" id="MobiDB-lite"/>
    </source>
</evidence>
<evidence type="ECO:0000256" key="4">
    <source>
        <dbReference type="ARBA" id="ARBA00022692"/>
    </source>
</evidence>
<keyword evidence="10" id="KW-1185">Reference proteome</keyword>
<feature type="transmembrane region" description="Helical" evidence="8">
    <location>
        <begin position="504"/>
        <end position="526"/>
    </location>
</feature>
<dbReference type="GO" id="GO:0005886">
    <property type="term" value="C:plasma membrane"/>
    <property type="evidence" value="ECO:0007669"/>
    <property type="project" value="UniProtKB-SubCell"/>
</dbReference>
<dbReference type="OrthoDB" id="3539781at2"/>
<feature type="transmembrane region" description="Helical" evidence="8">
    <location>
        <begin position="405"/>
        <end position="427"/>
    </location>
</feature>
<feature type="transmembrane region" description="Helical" evidence="8">
    <location>
        <begin position="71"/>
        <end position="97"/>
    </location>
</feature>
<sequence length="605" mass="60922">MTSPNPPRPNLSALGWLLAVPALLGALITLVLPTVQTLWLSFQSGGVMRESAYAGTANYADLLGDGAFWRALGFTLSLTLLPLLVAVVVAPLLALALDRAGAWPRRAGRVVLSLAVVTFSPVAVAGAWTRGLSPESSGLTALAQGLREPGTAPWTLRLIVAAGTFGIVCALAVLAYLPALRGGSAVPATLAVAALVLLATVATGVQTFSIGMVLTRGGPQHATETLAGLQYDYAFRMARFGPGAAVAALSGVILGVLGVVATLVAVLSRLRITLTPRLKPAQGAPELKGGPVPHDPFETPGGPVPHGEAAPYGGAQAPQGVPAFHGSPAAPGGAYGAGTGSPAAPGGAYGAAVGRRTAGTGWVAAGVVALLIFAAAWVLLSWPWIDGVLATPSAPASTLRTHVNTWVPALAGALVSVGVAYLAALGIGGLRPLGRGSEWLLLAFAPWLFVGPGPLGVANWQNARNLGLIDSFPALVPPLLVSVPALLVLTLLCKGLSERSGGDFFGGVLLPSLPMAGILAGAVTLVNAHDLSWPLLVAQQADVHTTPVSQVTRLGSFAGGTPDIGAATPLLVVAVALAALVAAQLLYLDRLAVTTNGSPVRTDAA</sequence>
<evidence type="ECO:0000313" key="10">
    <source>
        <dbReference type="Proteomes" id="UP000238312"/>
    </source>
</evidence>
<keyword evidence="9" id="KW-0762">Sugar transport</keyword>
<keyword evidence="4 8" id="KW-0812">Transmembrane</keyword>
<evidence type="ECO:0000256" key="5">
    <source>
        <dbReference type="ARBA" id="ARBA00022989"/>
    </source>
</evidence>
<feature type="transmembrane region" description="Helical" evidence="8">
    <location>
        <begin position="109"/>
        <end position="128"/>
    </location>
</feature>